<dbReference type="InterPro" id="IPR011990">
    <property type="entry name" value="TPR-like_helical_dom_sf"/>
</dbReference>
<protein>
    <submittedName>
        <fullName evidence="3">Skt5p</fullName>
    </submittedName>
</protein>
<dbReference type="AlphaFoldDB" id="A0A015IQI1"/>
<sequence>MYYLASCYENGEGTEQNLENAFYLYQKAAENGDEEAMFNLANCYYFGEGTEKQFEKAFHWFQKAAKNGVKESMFSLAHRYYNGKGTEKNLEKAFHWYQKAVENGYEKAMNNLALCYRKGEGTEKNLEKAFYWYQEAVENGVKEAFFNLGTCYRNGEGTEKNLKKAFYWFQKAAEYDYISAMFNLAAIYANGEGTEKNLEKAFYWYQKAAENGVKEAMDCVADSYENGEGTEKNLEKAFYWYQKAAESGNKNAMNNLAICYENGNGTEKNLEKAFHWYQKAAENDYTNAMFNLANCHYFGEGTEKNFEKAFNWYQKAAEKDQINAMLGLAICYENGEGTEKNLEKAFYWHQKLAECNSKDEVELCNECKHPYIDYQWCQQCSIKRFQQDFTEWTSKNAFIDKFIREAQLNAKNSYEILEWIPYNKLSNINYYDKGGFSEIYKAIWSDGPIFSWNSDKQQWNRQTDYEVILKTLNNSLNLDSKFLDEWKYHYNCQKNSFSKFIQFFGITQDPNNLNYIIVMSYAKQGSLRKCLSNIIKFEWQDKLQLLKKIILGLKVIHESNLTHGDFHDGNILMSDNYNELFIIDLGLCKPISELQNPDNSQVNEIYGVLPYMAPEILRNQPYTPESDIYSFSMIMWEFTSGIPPFKDEAHDYHLILSVCEGKRPEIIENTPKCYVDLMKKCWDSNPSNRPTIEMLENIISEWIRCINEYYELNSGATYTYVVPNIDDQLKNDMLELVKVNKTLEQKKANTFIIQFHPQACYSSRKLSEIYFQEDSQGYDCMIND</sequence>
<reference evidence="3 4" key="1">
    <citation type="submission" date="2014-02" db="EMBL/GenBank/DDBJ databases">
        <title>Single nucleus genome sequencing reveals high similarity among nuclei of an endomycorrhizal fungus.</title>
        <authorList>
            <person name="Lin K."/>
            <person name="Geurts R."/>
            <person name="Zhang Z."/>
            <person name="Limpens E."/>
            <person name="Saunders D.G."/>
            <person name="Mu D."/>
            <person name="Pang E."/>
            <person name="Cao H."/>
            <person name="Cha H."/>
            <person name="Lin T."/>
            <person name="Zhou Q."/>
            <person name="Shang Y."/>
            <person name="Li Y."/>
            <person name="Ivanov S."/>
            <person name="Sharma T."/>
            <person name="Velzen R.V."/>
            <person name="Ruijter N.D."/>
            <person name="Aanen D.K."/>
            <person name="Win J."/>
            <person name="Kamoun S."/>
            <person name="Bisseling T."/>
            <person name="Huang S."/>
        </authorList>
    </citation>
    <scope>NUCLEOTIDE SEQUENCE [LARGE SCALE GENOMIC DNA]</scope>
    <source>
        <strain evidence="4">DAOM197198w</strain>
    </source>
</reference>
<dbReference type="SMART" id="SM00671">
    <property type="entry name" value="SEL1"/>
    <property type="match status" value="10"/>
</dbReference>
<dbReference type="Gene3D" id="1.10.510.10">
    <property type="entry name" value="Transferase(Phosphotransferase) domain 1"/>
    <property type="match status" value="1"/>
</dbReference>
<dbReference type="GO" id="GO:0004672">
    <property type="term" value="F:protein kinase activity"/>
    <property type="evidence" value="ECO:0007669"/>
    <property type="project" value="InterPro"/>
</dbReference>
<evidence type="ECO:0000259" key="2">
    <source>
        <dbReference type="PROSITE" id="PS50011"/>
    </source>
</evidence>
<feature type="domain" description="Protein kinase" evidence="2">
    <location>
        <begin position="425"/>
        <end position="703"/>
    </location>
</feature>
<dbReference type="PROSITE" id="PS50011">
    <property type="entry name" value="PROTEIN_KINASE_DOM"/>
    <property type="match status" value="1"/>
</dbReference>
<comment type="similarity">
    <text evidence="1">Belongs to the sel-1 family.</text>
</comment>
<dbReference type="InterPro" id="IPR001245">
    <property type="entry name" value="Ser-Thr/Tyr_kinase_cat_dom"/>
</dbReference>
<dbReference type="InterPro" id="IPR011009">
    <property type="entry name" value="Kinase-like_dom_sf"/>
</dbReference>
<accession>A0A015IQI1</accession>
<keyword evidence="4" id="KW-1185">Reference proteome</keyword>
<evidence type="ECO:0000313" key="3">
    <source>
        <dbReference type="EMBL" id="EXX59472.1"/>
    </source>
</evidence>
<dbReference type="InterPro" id="IPR006597">
    <property type="entry name" value="Sel1-like"/>
</dbReference>
<evidence type="ECO:0000313" key="4">
    <source>
        <dbReference type="Proteomes" id="UP000022910"/>
    </source>
</evidence>
<dbReference type="SUPFAM" id="SSF81901">
    <property type="entry name" value="HCP-like"/>
    <property type="match status" value="3"/>
</dbReference>
<dbReference type="HOGENOM" id="CLU_000288_97_1_1"/>
<organism evidence="3 4">
    <name type="scientific">Rhizophagus irregularis (strain DAOM 197198w)</name>
    <name type="common">Glomus intraradices</name>
    <dbReference type="NCBI Taxonomy" id="1432141"/>
    <lineage>
        <taxon>Eukaryota</taxon>
        <taxon>Fungi</taxon>
        <taxon>Fungi incertae sedis</taxon>
        <taxon>Mucoromycota</taxon>
        <taxon>Glomeromycotina</taxon>
        <taxon>Glomeromycetes</taxon>
        <taxon>Glomerales</taxon>
        <taxon>Glomeraceae</taxon>
        <taxon>Rhizophagus</taxon>
    </lineage>
</organism>
<dbReference type="InterPro" id="IPR050767">
    <property type="entry name" value="Sel1_AlgK"/>
</dbReference>
<gene>
    <name evidence="3" type="ORF">RirG_188770</name>
</gene>
<dbReference type="Pfam" id="PF07714">
    <property type="entry name" value="PK_Tyr_Ser-Thr"/>
    <property type="match status" value="1"/>
</dbReference>
<dbReference type="PANTHER" id="PTHR11102:SF160">
    <property type="entry name" value="ERAD-ASSOCIATED E3 UBIQUITIN-PROTEIN LIGASE COMPONENT HRD3"/>
    <property type="match status" value="1"/>
</dbReference>
<comment type="caution">
    <text evidence="3">The sequence shown here is derived from an EMBL/GenBank/DDBJ whole genome shotgun (WGS) entry which is preliminary data.</text>
</comment>
<dbReference type="STRING" id="1432141.A0A015IQI1"/>
<dbReference type="SUPFAM" id="SSF56112">
    <property type="entry name" value="Protein kinase-like (PK-like)"/>
    <property type="match status" value="1"/>
</dbReference>
<dbReference type="PANTHER" id="PTHR11102">
    <property type="entry name" value="SEL-1-LIKE PROTEIN"/>
    <property type="match status" value="1"/>
</dbReference>
<dbReference type="Proteomes" id="UP000022910">
    <property type="component" value="Unassembled WGS sequence"/>
</dbReference>
<dbReference type="EMBL" id="JEMT01026433">
    <property type="protein sequence ID" value="EXX59472.1"/>
    <property type="molecule type" value="Genomic_DNA"/>
</dbReference>
<dbReference type="Gene3D" id="1.25.40.10">
    <property type="entry name" value="Tetratricopeptide repeat domain"/>
    <property type="match status" value="2"/>
</dbReference>
<proteinExistence type="inferred from homology"/>
<dbReference type="GO" id="GO:0005524">
    <property type="term" value="F:ATP binding"/>
    <property type="evidence" value="ECO:0007669"/>
    <property type="project" value="InterPro"/>
</dbReference>
<dbReference type="Pfam" id="PF08238">
    <property type="entry name" value="Sel1"/>
    <property type="match status" value="10"/>
</dbReference>
<evidence type="ECO:0000256" key="1">
    <source>
        <dbReference type="ARBA" id="ARBA00038101"/>
    </source>
</evidence>
<name>A0A015IQI1_RHIIW</name>
<dbReference type="InterPro" id="IPR000719">
    <property type="entry name" value="Prot_kinase_dom"/>
</dbReference>